<organism evidence="2 3">
    <name type="scientific">Acetobacter aceti</name>
    <dbReference type="NCBI Taxonomy" id="435"/>
    <lineage>
        <taxon>Bacteria</taxon>
        <taxon>Pseudomonadati</taxon>
        <taxon>Pseudomonadota</taxon>
        <taxon>Alphaproteobacteria</taxon>
        <taxon>Acetobacterales</taxon>
        <taxon>Acetobacteraceae</taxon>
        <taxon>Acetobacter</taxon>
        <taxon>Acetobacter subgen. Acetobacter</taxon>
    </lineage>
</organism>
<evidence type="ECO:0000313" key="3">
    <source>
        <dbReference type="Proteomes" id="UP000515220"/>
    </source>
</evidence>
<protein>
    <submittedName>
        <fullName evidence="2">Uncharacterized protein</fullName>
    </submittedName>
</protein>
<dbReference type="EMBL" id="AP023326">
    <property type="protein sequence ID" value="BCI65503.1"/>
    <property type="molecule type" value="Genomic_DNA"/>
</dbReference>
<feature type="region of interest" description="Disordered" evidence="1">
    <location>
        <begin position="1"/>
        <end position="57"/>
    </location>
</feature>
<evidence type="ECO:0000313" key="2">
    <source>
        <dbReference type="EMBL" id="BCI65503.1"/>
    </source>
</evidence>
<feature type="compositionally biased region" description="Low complexity" evidence="1">
    <location>
        <begin position="42"/>
        <end position="57"/>
    </location>
</feature>
<dbReference type="Proteomes" id="UP000515220">
    <property type="component" value="Chromosome"/>
</dbReference>
<gene>
    <name evidence="2" type="ORF">AAJCM20276_01270</name>
</gene>
<feature type="compositionally biased region" description="Polar residues" evidence="1">
    <location>
        <begin position="29"/>
        <end position="41"/>
    </location>
</feature>
<sequence>MSDSYHNDTANRFQLFPENGMDPREFAKNNATTPTTGFIVQSGSGSSSGTTDTTPTPVKTITNPGSLLQINFPAQGDITYDITPNMPLTLSLTGGTVGILQRLTLIVHQPAGGGIAVSLPSAHYKDGTKPDVSLEAGATTIISYITDNGGQTIYGGL</sequence>
<dbReference type="AlphaFoldDB" id="A0A6S6PE45"/>
<name>A0A6S6PE45_ACEAC</name>
<feature type="compositionally biased region" description="Polar residues" evidence="1">
    <location>
        <begin position="1"/>
        <end position="12"/>
    </location>
</feature>
<evidence type="ECO:0000256" key="1">
    <source>
        <dbReference type="SAM" id="MobiDB-lite"/>
    </source>
</evidence>
<reference evidence="2 3" key="1">
    <citation type="submission" date="2020-07" db="EMBL/GenBank/DDBJ databases">
        <title>Complete Genome Sequence of an acetic acid bacterium, Acetobacter aceti JCM20276.</title>
        <authorList>
            <person name="Hirose Y."/>
            <person name="Mihara H."/>
        </authorList>
    </citation>
    <scope>NUCLEOTIDE SEQUENCE [LARGE SCALE GENOMIC DNA]</scope>
    <source>
        <strain evidence="2 3">JCM20276</strain>
    </source>
</reference>
<accession>A0A6S6PE45</accession>
<proteinExistence type="predicted"/>